<dbReference type="Proteomes" id="UP001177260">
    <property type="component" value="Unassembled WGS sequence"/>
</dbReference>
<accession>A0ACC3AWQ2</accession>
<gene>
    <name evidence="1" type="ORF">N8T08_007900</name>
</gene>
<sequence length="134" mass="14884">MSRVLLGNTRVKLMSTDHVDHAMQLQLKPSVFPLYIETVKMAETRISEGQHAALRSLLRADEIITPESPEYQCRAQTWASQEQMNPGIVVRPTSAESLSKTVAYLYPTDLDIGIYGHGFMSASAKDVLINTSAF</sequence>
<protein>
    <submittedName>
        <fullName evidence="1">Uncharacterized protein</fullName>
    </submittedName>
</protein>
<name>A0ACC3AWQ2_9EURO</name>
<evidence type="ECO:0000313" key="1">
    <source>
        <dbReference type="EMBL" id="KAK1142348.1"/>
    </source>
</evidence>
<reference evidence="1 2" key="1">
    <citation type="journal article" date="2023" name="ACS Omega">
        <title>Identification of the Neoaspergillic Acid Biosynthesis Gene Cluster by Establishing an In Vitro CRISPR-Ribonucleoprotein Genetic System in Aspergillus melleus.</title>
        <authorList>
            <person name="Yuan B."/>
            <person name="Grau M.F."/>
            <person name="Murata R.M."/>
            <person name="Torok T."/>
            <person name="Venkateswaran K."/>
            <person name="Stajich J.E."/>
            <person name="Wang C.C.C."/>
        </authorList>
    </citation>
    <scope>NUCLEOTIDE SEQUENCE [LARGE SCALE GENOMIC DNA]</scope>
    <source>
        <strain evidence="1 2">IMV 1140</strain>
    </source>
</reference>
<evidence type="ECO:0000313" key="2">
    <source>
        <dbReference type="Proteomes" id="UP001177260"/>
    </source>
</evidence>
<proteinExistence type="predicted"/>
<keyword evidence="2" id="KW-1185">Reference proteome</keyword>
<comment type="caution">
    <text evidence="1">The sequence shown here is derived from an EMBL/GenBank/DDBJ whole genome shotgun (WGS) entry which is preliminary data.</text>
</comment>
<organism evidence="1 2">
    <name type="scientific">Aspergillus melleus</name>
    <dbReference type="NCBI Taxonomy" id="138277"/>
    <lineage>
        <taxon>Eukaryota</taxon>
        <taxon>Fungi</taxon>
        <taxon>Dikarya</taxon>
        <taxon>Ascomycota</taxon>
        <taxon>Pezizomycotina</taxon>
        <taxon>Eurotiomycetes</taxon>
        <taxon>Eurotiomycetidae</taxon>
        <taxon>Eurotiales</taxon>
        <taxon>Aspergillaceae</taxon>
        <taxon>Aspergillus</taxon>
        <taxon>Aspergillus subgen. Circumdati</taxon>
    </lineage>
</organism>
<dbReference type="EMBL" id="JAOPJF010000051">
    <property type="protein sequence ID" value="KAK1142348.1"/>
    <property type="molecule type" value="Genomic_DNA"/>
</dbReference>